<name>E4YM19_OIKDI</name>
<dbReference type="GO" id="GO:0005200">
    <property type="term" value="F:structural constituent of cytoskeleton"/>
    <property type="evidence" value="ECO:0007669"/>
    <property type="project" value="InterPro"/>
</dbReference>
<dbReference type="GO" id="GO:0098609">
    <property type="term" value="P:cell-cell adhesion"/>
    <property type="evidence" value="ECO:0007669"/>
    <property type="project" value="TreeGrafter"/>
</dbReference>
<dbReference type="PROSITE" id="PS50057">
    <property type="entry name" value="FERM_3"/>
    <property type="match status" value="1"/>
</dbReference>
<dbReference type="InterPro" id="IPR011993">
    <property type="entry name" value="PH-like_dom_sf"/>
</dbReference>
<dbReference type="GO" id="GO:0005737">
    <property type="term" value="C:cytoplasm"/>
    <property type="evidence" value="ECO:0007669"/>
    <property type="project" value="UniProtKB-SubCell"/>
</dbReference>
<evidence type="ECO:0000256" key="2">
    <source>
        <dbReference type="ARBA" id="ARBA00022490"/>
    </source>
</evidence>
<keyword evidence="2" id="KW-0963">Cytoplasm</keyword>
<evidence type="ECO:0000256" key="3">
    <source>
        <dbReference type="SAM" id="MobiDB-lite"/>
    </source>
</evidence>
<dbReference type="Proteomes" id="UP000011014">
    <property type="component" value="Unassembled WGS sequence"/>
</dbReference>
<dbReference type="InterPro" id="IPR000299">
    <property type="entry name" value="FERM_domain"/>
</dbReference>
<dbReference type="InterPro" id="IPR036476">
    <property type="entry name" value="Talin_cent_sf"/>
</dbReference>
<dbReference type="SUPFAM" id="SSF50729">
    <property type="entry name" value="PH domain-like"/>
    <property type="match status" value="1"/>
</dbReference>
<dbReference type="PANTHER" id="PTHR19981">
    <property type="entry name" value="TALIN"/>
    <property type="match status" value="1"/>
</dbReference>
<dbReference type="Pfam" id="PF09141">
    <property type="entry name" value="Talin_middle"/>
    <property type="match status" value="1"/>
</dbReference>
<dbReference type="InterPro" id="IPR054060">
    <property type="entry name" value="TLN1-like_RS"/>
</dbReference>
<dbReference type="SUPFAM" id="SSF47031">
    <property type="entry name" value="Second domain of FERM"/>
    <property type="match status" value="1"/>
</dbReference>
<evidence type="ECO:0000259" key="5">
    <source>
        <dbReference type="PROSITE" id="PS50945"/>
    </source>
</evidence>
<feature type="domain" description="I/LWEQ" evidence="5">
    <location>
        <begin position="2258"/>
        <end position="2498"/>
    </location>
</feature>
<comment type="subcellular location">
    <subcellularLocation>
        <location evidence="1">Cytoplasm</location>
    </subcellularLocation>
</comment>
<feature type="region of interest" description="Disordered" evidence="3">
    <location>
        <begin position="2484"/>
        <end position="2509"/>
    </location>
</feature>
<dbReference type="Gene3D" id="1.20.1420.10">
    <property type="entry name" value="Talin, central domain"/>
    <property type="match status" value="7"/>
</dbReference>
<evidence type="ECO:0000256" key="1">
    <source>
        <dbReference type="ARBA" id="ARBA00004496"/>
    </source>
</evidence>
<dbReference type="GO" id="GO:0001726">
    <property type="term" value="C:ruffle"/>
    <property type="evidence" value="ECO:0007669"/>
    <property type="project" value="InterPro"/>
</dbReference>
<dbReference type="Gene3D" id="2.30.29.30">
    <property type="entry name" value="Pleckstrin-homology domain (PH domain)/Phosphotyrosine-binding domain (PTB)"/>
    <property type="match status" value="1"/>
</dbReference>
<dbReference type="InterPro" id="IPR019749">
    <property type="entry name" value="Band_41_domain"/>
</dbReference>
<dbReference type="SUPFAM" id="SSF47220">
    <property type="entry name" value="alpha-catenin/vinculin-like"/>
    <property type="match status" value="1"/>
</dbReference>
<dbReference type="FunFam" id="1.20.1410.10:FF:000001">
    <property type="entry name" value="Talin 2"/>
    <property type="match status" value="1"/>
</dbReference>
<dbReference type="Gene3D" id="1.20.1410.10">
    <property type="entry name" value="I/LWEQ domain"/>
    <property type="match status" value="1"/>
</dbReference>
<dbReference type="InterPro" id="IPR002558">
    <property type="entry name" value="ILWEQ_dom"/>
</dbReference>
<dbReference type="InterPro" id="IPR037438">
    <property type="entry name" value="Talin1/2-RS"/>
</dbReference>
<dbReference type="Pfam" id="PF00373">
    <property type="entry name" value="FERM_M"/>
    <property type="match status" value="1"/>
</dbReference>
<dbReference type="InterPro" id="IPR015224">
    <property type="entry name" value="Talin_cent"/>
</dbReference>
<dbReference type="SMART" id="SM00295">
    <property type="entry name" value="B41"/>
    <property type="match status" value="1"/>
</dbReference>
<gene>
    <name evidence="6" type="ORF">GSOID_T00029541001</name>
</gene>
<dbReference type="PANTHER" id="PTHR19981:SF1">
    <property type="entry name" value="RHEA, ISOFORM B"/>
    <property type="match status" value="1"/>
</dbReference>
<dbReference type="GO" id="GO:0051015">
    <property type="term" value="F:actin filament binding"/>
    <property type="evidence" value="ECO:0007669"/>
    <property type="project" value="InterPro"/>
</dbReference>
<accession>E4YM19</accession>
<dbReference type="InterPro" id="IPR014352">
    <property type="entry name" value="FERM/acyl-CoA-bd_prot_sf"/>
</dbReference>
<dbReference type="Gene3D" id="3.10.20.90">
    <property type="entry name" value="Phosphatidylinositol 3-kinase Catalytic Subunit, Chain A, domain 1"/>
    <property type="match status" value="1"/>
</dbReference>
<dbReference type="Pfam" id="PF21896">
    <property type="entry name" value="Talin_IBS2B"/>
    <property type="match status" value="2"/>
</dbReference>
<dbReference type="GO" id="GO:0005886">
    <property type="term" value="C:plasma membrane"/>
    <property type="evidence" value="ECO:0007669"/>
    <property type="project" value="TreeGrafter"/>
</dbReference>
<dbReference type="InterPro" id="IPR019748">
    <property type="entry name" value="FERM_central"/>
</dbReference>
<feature type="domain" description="FERM" evidence="4">
    <location>
        <begin position="86"/>
        <end position="413"/>
    </location>
</feature>
<dbReference type="Pfam" id="PF21692">
    <property type="entry name" value="Talin_R4"/>
    <property type="match status" value="1"/>
</dbReference>
<dbReference type="Pfam" id="PF21865">
    <property type="entry name" value="TLN1-like_RS"/>
    <property type="match status" value="1"/>
</dbReference>
<evidence type="ECO:0000313" key="6">
    <source>
        <dbReference type="EMBL" id="CBY36530.1"/>
    </source>
</evidence>
<sequence length="2509" mass="272928">MFSKCVEQIRDLPQFSQRPDLVDDAKTRRYGLWLLDPSEEPMHSTMHMPDDFFPLDQPGSWLDDKKTLDDLLIHDGYKLLFRNKIDKLNIKTLDETEKTRNVDFSKEVKKVVKDICDKEGIQNPTESGLQDGLSYKKDKETIVNYTKLQQKLITDDKIEWLHPSETLASELYRYRDLGINNEVLGIKLDLPTVVLRRRYFFSDANVEERDPKQLALLYKQCVKSVITGEYSVTKQKALQLAGFQAKAEYGRYSSANKPDKERVSELIPADIIKKEKARSVETQERQEGESKAEFKFKWKKQYIKVCRSMPTYGVTCFLVKEKERGKNRMKPRLLGISKQSVIRLTEDKEREFVYPLESIKNWAAGTNNVTLNFGEHDNKGLDGATYSVKTKDDESEKIIALINGYIQIILEQRKGGDKFDDGSANWQKPHISSNASSKAETWSEGQKGQTGVFGQPAIPGVSHTGHFAQQIVKGELQGAQRAVMNPNDPSLPQAKQSRLIPFHTTVEQNLDEIPEIQDNLNKEIRRKDSGEYDASDDILNKHKVNAICGEVGAKTAQIVNKFPADTDSSLAPAVTGLVSQIKELPEPIRALAALSLPDNEKSGNILGAANDLLDAVSKLLKSSQETDEDLSAKKRSIQSAAIEVSEALGNVLNCVRAGSDDNGQRLVELASKVPFATQELVKNVQEIIKGKSDADLSNINSPESKLIVAATETAHAASQLVTVAKVTAPTINDTACQKQLTDAMKDVSIAINNLVLETDWLESNDRKKLKDATGKVSLALEALINHMKKIVTPSTSSEKYSDLPRKANNLANIHDPEERINAVKDLAQQYVGKGGLVHALKLEGDDSTDGSKRDRLHAAAKNLMQATQGVVEAARSMNQNGGSSNLDEAARELAEATEAGIRLREKRATAKSLIEAAKQAATAATQMVAPVRASTGSNNNAIQANNLKIQNKAMQKQLPQLVKATKQLEDKPESSIALNELVEAAEKFAPPAQKTVGVSKSAQPSVTDPSAKALLRNATEKLAIAINKLVASSQRAAELCESSPLDNACDKVGDVVKELGKMSSDAQTGRLKLGRATSYSDELELGKAVKQSIAVVPQVLSAAANSDDTALNGAATAASDAAVQLKDSVKYTIANDSSRTRSRRLLLLCRDERENESQDKKNKLLEMAKELTSALSDMFNCIPGQREIEESHNMMKTATDKFEQQAHRSQPVGTYSAAARDLKIAAEDTNQAAGNVVGAASGELQDVVLASREYAQDYERLVGAGIKVASHTTGTDRQDVLDEMREVSAASSKLLNASKDIATDMGNSGYRMALSSAAKGVTDAINDLISKCVAAAPGQASCESAIRKLNNAKAALSSDILPTGAKKDYFAILNDIITEHSRSLGNSMKGLYQHAKEQNPEAFSEDVDATTNTLLKLTDEASAAAYIVAVSDQRSIPGKEGVVDQVRFQECSKLLFQALDDIAPDSSQDKLMAAVTAVAKQTTNLCSMCATAADKVNRPVQRNQFKQGARELGQATTELVGKFRSYTQDPNENKMSDIGRASIQLKQVTNNLSDFASSPEFSNVAPQLSSEAKEAQRPIIDAGKTMLEGGSEMIDILKNYIQNPKMGVEVNLHAASRKVSESIKKMIQSIREAAPGQKECDDAIGTINNAFRELNNASMDAMSNGLDAEAFPGTYQSHTKELDHLLGELESTITPVVIAAKSEAVELGRGVTQMTSLVENISFSTVAAASKLPVSKQDDLISYAKTVLENLLQLVYSAKESGGNPKIKNAHNEVDNACEMLKETIAEYQEEINFSPASTANNLINMVEQSVNGLTNTAEMTKLSQNQLQSDLTKECRELAQISQTISSAQATEIPELQKDSVTAFQRLCTVSVHAHKIADSDVAATSIRGKTRTCGSTLIDMINSSLIFSEDSSNLQKQRDLHEKCRKVADAVKGIMEVLSVSSASARATQKLTSKIDTIKQDVETDILFAQSGTLALDVGEHFMFEDLMSEVAKYSRTLTENIRSLVQAVESSDNSQLKDACESSGESIDNLADTIRATSKFIAKEGPEAQVALLNVTKSLVAALSDLINATRVINGEFSDENVEKLKHSSTETVRNVTRLIQTVQVIREDQSRGPSELMSAISAIENLSLGGSPEPEAVIAATKPLTSCASRAVAVGKKGNTTEIISLCSLSIEVVDGLVRSVVTNAAVTPSKKLRSELLVESHNIIGDYKCALTALHDRLVNGDVALESNISQYSQRVASGIAKLCRTAPRLKGDDWEDPNDPNVIAEKELLRAAKAIDAAASKLSNLTPRKEANSKADENLNFDEQILDAAKSIALATKLLVQKASAAQKELVLEGRLQVTGVSKDKTGQFSQGLVSAAQMVARETGSMCEAANDLVKGEASEEKLEAAAQGVSTATGQLLIACKVKAEPDSEAMKRLDQAGAGVRRAADNLVKASTAARENKMEEPSNFTNKSDFQVKREELKARERLLKAKRELEAAEAQLRHTNEERYRRQTAEEEEQANQE</sequence>
<dbReference type="GO" id="GO:0005925">
    <property type="term" value="C:focal adhesion"/>
    <property type="evidence" value="ECO:0007669"/>
    <property type="project" value="InterPro"/>
</dbReference>
<dbReference type="Pfam" id="PF01608">
    <property type="entry name" value="I_LWEQ"/>
    <property type="match status" value="1"/>
</dbReference>
<dbReference type="InterPro" id="IPR035963">
    <property type="entry name" value="FERM_2"/>
</dbReference>
<dbReference type="EMBL" id="FN654794">
    <property type="protein sequence ID" value="CBY36530.1"/>
    <property type="molecule type" value="Genomic_DNA"/>
</dbReference>
<feature type="compositionally biased region" description="Basic and acidic residues" evidence="3">
    <location>
        <begin position="2484"/>
        <end position="2500"/>
    </location>
</feature>
<dbReference type="CDD" id="cd14473">
    <property type="entry name" value="FERM_B-lobe"/>
    <property type="match status" value="1"/>
</dbReference>
<dbReference type="CDD" id="cd12150">
    <property type="entry name" value="talin-RS"/>
    <property type="match status" value="1"/>
</dbReference>
<evidence type="ECO:0000259" key="4">
    <source>
        <dbReference type="PROSITE" id="PS50057"/>
    </source>
</evidence>
<dbReference type="GO" id="GO:0030036">
    <property type="term" value="P:actin cytoskeleton organization"/>
    <property type="evidence" value="ECO:0007669"/>
    <property type="project" value="TreeGrafter"/>
</dbReference>
<dbReference type="SUPFAM" id="SSF109885">
    <property type="entry name" value="I/LWEQ domain"/>
    <property type="match status" value="5"/>
</dbReference>
<dbReference type="SMART" id="SM00307">
    <property type="entry name" value="ILWEQ"/>
    <property type="match status" value="1"/>
</dbReference>
<protein>
    <recommendedName>
        <fullName evidence="7">FERM domain-containing protein</fullName>
    </recommendedName>
</protein>
<dbReference type="InterPro" id="IPR054082">
    <property type="entry name" value="Talin_IBS2B"/>
</dbReference>
<reference evidence="6" key="1">
    <citation type="journal article" date="2010" name="Science">
        <title>Plasticity of animal genome architecture unmasked by rapid evolution of a pelagic tunicate.</title>
        <authorList>
            <person name="Denoeud F."/>
            <person name="Henriet S."/>
            <person name="Mungpakdee S."/>
            <person name="Aury J.M."/>
            <person name="Da Silva C."/>
            <person name="Brinkmann H."/>
            <person name="Mikhaleva J."/>
            <person name="Olsen L.C."/>
            <person name="Jubin C."/>
            <person name="Canestro C."/>
            <person name="Bouquet J.M."/>
            <person name="Danks G."/>
            <person name="Poulain J."/>
            <person name="Campsteijn C."/>
            <person name="Adamski M."/>
            <person name="Cross I."/>
            <person name="Yadetie F."/>
            <person name="Muffato M."/>
            <person name="Louis A."/>
            <person name="Butcher S."/>
            <person name="Tsagkogeorga G."/>
            <person name="Konrad A."/>
            <person name="Singh S."/>
            <person name="Jensen M.F."/>
            <person name="Cong E.H."/>
            <person name="Eikeseth-Otteraa H."/>
            <person name="Noel B."/>
            <person name="Anthouard V."/>
            <person name="Porcel B.M."/>
            <person name="Kachouri-Lafond R."/>
            <person name="Nishino A."/>
            <person name="Ugolini M."/>
            <person name="Chourrout P."/>
            <person name="Nishida H."/>
            <person name="Aasland R."/>
            <person name="Huzurbazar S."/>
            <person name="Westhof E."/>
            <person name="Delsuc F."/>
            <person name="Lehrach H."/>
            <person name="Reinhardt R."/>
            <person name="Weissenbach J."/>
            <person name="Roy S.W."/>
            <person name="Artiguenave F."/>
            <person name="Postlethwait J.H."/>
            <person name="Manak J.R."/>
            <person name="Thompson E.M."/>
            <person name="Jaillon O."/>
            <person name="Du Pasquier L."/>
            <person name="Boudinot P."/>
            <person name="Liberles D.A."/>
            <person name="Volff J.N."/>
            <person name="Philippe H."/>
            <person name="Lenhard B."/>
            <person name="Roest Crollius H."/>
            <person name="Wincker P."/>
            <person name="Chourrout D."/>
        </authorList>
    </citation>
    <scope>NUCLEOTIDE SEQUENCE [LARGE SCALE GENOMIC DNA]</scope>
</reference>
<organism evidence="6">
    <name type="scientific">Oikopleura dioica</name>
    <name type="common">Tunicate</name>
    <dbReference type="NCBI Taxonomy" id="34765"/>
    <lineage>
        <taxon>Eukaryota</taxon>
        <taxon>Metazoa</taxon>
        <taxon>Chordata</taxon>
        <taxon>Tunicata</taxon>
        <taxon>Appendicularia</taxon>
        <taxon>Copelata</taxon>
        <taxon>Oikopleuridae</taxon>
        <taxon>Oikopleura</taxon>
    </lineage>
</organism>
<dbReference type="GO" id="GO:0005178">
    <property type="term" value="F:integrin binding"/>
    <property type="evidence" value="ECO:0007669"/>
    <property type="project" value="TreeGrafter"/>
</dbReference>
<proteinExistence type="predicted"/>
<dbReference type="InterPro" id="IPR036723">
    <property type="entry name" value="Alpha-catenin/vinculin-like_sf"/>
</dbReference>
<evidence type="ECO:0008006" key="7">
    <source>
        <dbReference type="Google" id="ProtNLM"/>
    </source>
</evidence>
<dbReference type="InterPro" id="IPR035964">
    <property type="entry name" value="I/LWEQ_dom_sf"/>
</dbReference>
<dbReference type="SUPFAM" id="SSF109880">
    <property type="entry name" value="A middle domain of Talin 1"/>
    <property type="match status" value="1"/>
</dbReference>
<dbReference type="PROSITE" id="PS50945">
    <property type="entry name" value="I_LWEQ"/>
    <property type="match status" value="1"/>
</dbReference>
<dbReference type="InterPro" id="IPR049108">
    <property type="entry name" value="Talin_R4"/>
</dbReference>
<dbReference type="Gene3D" id="1.20.80.10">
    <property type="match status" value="1"/>
</dbReference>
<dbReference type="Gene3D" id="1.20.120.230">
    <property type="entry name" value="Alpha-catenin/vinculin-like"/>
    <property type="match status" value="5"/>
</dbReference>
<dbReference type="CDD" id="cd10569">
    <property type="entry name" value="FERM_C_Talin"/>
    <property type="match status" value="1"/>
</dbReference>